<feature type="region of interest" description="Disordered" evidence="1">
    <location>
        <begin position="79"/>
        <end position="99"/>
    </location>
</feature>
<dbReference type="Proteomes" id="UP000236286">
    <property type="component" value="Unassembled WGS sequence"/>
</dbReference>
<protein>
    <submittedName>
        <fullName evidence="2">Uncharacterized protein</fullName>
    </submittedName>
</protein>
<dbReference type="InterPro" id="IPR036086">
    <property type="entry name" value="ParB/Sulfiredoxin_sf"/>
</dbReference>
<sequence length="99" mass="10386">MPKDKKATRPRRLAASSPGSALAYGNFELLKLDRLAPDPSNPRRHSPQQIAAIASSIEAFGFNAPILVDGKTGLSQDMAALRRQSGSGSKPSPSSGLSI</sequence>
<dbReference type="EMBL" id="PDZR01000052">
    <property type="protein sequence ID" value="PNG24185.1"/>
    <property type="molecule type" value="Genomic_DNA"/>
</dbReference>
<gene>
    <name evidence="2" type="ORF">CR492_20105</name>
</gene>
<evidence type="ECO:0000313" key="2">
    <source>
        <dbReference type="EMBL" id="PNG24185.1"/>
    </source>
</evidence>
<dbReference type="SUPFAM" id="SSF110849">
    <property type="entry name" value="ParB/Sulfiredoxin"/>
    <property type="match status" value="1"/>
</dbReference>
<proteinExistence type="predicted"/>
<feature type="compositionally biased region" description="Low complexity" evidence="1">
    <location>
        <begin position="85"/>
        <end position="99"/>
    </location>
</feature>
<name>A0A2J7TBQ1_METSI</name>
<organism evidence="2 3">
    <name type="scientific">Methylocella silvestris</name>
    <dbReference type="NCBI Taxonomy" id="199596"/>
    <lineage>
        <taxon>Bacteria</taxon>
        <taxon>Pseudomonadati</taxon>
        <taxon>Pseudomonadota</taxon>
        <taxon>Alphaproteobacteria</taxon>
        <taxon>Hyphomicrobiales</taxon>
        <taxon>Beijerinckiaceae</taxon>
        <taxon>Methylocella</taxon>
    </lineage>
</organism>
<accession>A0A2J7TBQ1</accession>
<reference evidence="2 3" key="1">
    <citation type="submission" date="2017-10" db="EMBL/GenBank/DDBJ databases">
        <title>Genome announcement of Methylocella silvestris TVC from permafrost.</title>
        <authorList>
            <person name="Wang J."/>
            <person name="Geng K."/>
            <person name="Ul-Haque F."/>
            <person name="Crombie A.T."/>
            <person name="Street L.E."/>
            <person name="Wookey P.A."/>
            <person name="Murrell J.C."/>
            <person name="Pratscher J."/>
        </authorList>
    </citation>
    <scope>NUCLEOTIDE SEQUENCE [LARGE SCALE GENOMIC DNA]</scope>
    <source>
        <strain evidence="2 3">TVC</strain>
    </source>
</reference>
<dbReference type="AlphaFoldDB" id="A0A2J7TBQ1"/>
<comment type="caution">
    <text evidence="2">The sequence shown here is derived from an EMBL/GenBank/DDBJ whole genome shotgun (WGS) entry which is preliminary data.</text>
</comment>
<evidence type="ECO:0000256" key="1">
    <source>
        <dbReference type="SAM" id="MobiDB-lite"/>
    </source>
</evidence>
<evidence type="ECO:0000313" key="3">
    <source>
        <dbReference type="Proteomes" id="UP000236286"/>
    </source>
</evidence>